<dbReference type="Proteomes" id="UP001302126">
    <property type="component" value="Unassembled WGS sequence"/>
</dbReference>
<evidence type="ECO:0000313" key="4">
    <source>
        <dbReference type="Proteomes" id="UP001302126"/>
    </source>
</evidence>
<sequence length="682" mass="76871">MDQITSETASAVPVVEAAGEQAATPITTTTNQPFTPEPWTPTDILIRKAPSRARMDFITRQIVTDPLRLERDTDGAVYIAVRQIDHTTLYLANIRTEDEAKAALASMLDVGQIVRGDDEQVIGFRWDHDDLSRMTAAVYDGENSEGLPIRRMIHLRQKTKYADDMSENQPPRLQTPSHGFICIYRHGWARNRLRRLPLHVAAVILNNCRSISGLGPPPYDFRFLRTFLSPHNSYYRTPDVYMSIGHRGDDPYDIWLSYHMRHLSRDPEITSSYLLRISSSSESGLSISRSRAKISDDPTTQVKLLKDGVLSFSASLLVVPKGNSSEVYYSVTAMVDEVHGMATHAFDHSGEGTIPDEHKWEQHGFEPCGKCTAVSQFLLVALMHFELWEQGWMGALDEIDKSVGFQLDDTLDRQRLDRFMFDESFERSRLYFALLQILRTSSNRLEETLRDWSTLRQVWNNKLLRITVSAPPFSPEDLKALGRNWDRATEALEAASQRIEARISRKSEEIKSLRDGLFNATSLREATKGMALNRAIYVFTIVTVIYTPIGFLATFWALPFLQKSTATEPSSTSSPNSSHDSTSSSTLVPTGFTASFIAIPIVTYVASVLGALSLGYSAGERRALKKRLLDRWKALLEFIASLNPWSGCRDFVIFVGRMLKVLCGIPRALAKRVAKRKVRQLP</sequence>
<accession>A0AAN6WR53</accession>
<reference evidence="3" key="1">
    <citation type="journal article" date="2023" name="Mol. Phylogenet. Evol.">
        <title>Genome-scale phylogeny and comparative genomics of the fungal order Sordariales.</title>
        <authorList>
            <person name="Hensen N."/>
            <person name="Bonometti L."/>
            <person name="Westerberg I."/>
            <person name="Brannstrom I.O."/>
            <person name="Guillou S."/>
            <person name="Cros-Aarteil S."/>
            <person name="Calhoun S."/>
            <person name="Haridas S."/>
            <person name="Kuo A."/>
            <person name="Mondo S."/>
            <person name="Pangilinan J."/>
            <person name="Riley R."/>
            <person name="LaButti K."/>
            <person name="Andreopoulos B."/>
            <person name="Lipzen A."/>
            <person name="Chen C."/>
            <person name="Yan M."/>
            <person name="Daum C."/>
            <person name="Ng V."/>
            <person name="Clum A."/>
            <person name="Steindorff A."/>
            <person name="Ohm R.A."/>
            <person name="Martin F."/>
            <person name="Silar P."/>
            <person name="Natvig D.O."/>
            <person name="Lalanne C."/>
            <person name="Gautier V."/>
            <person name="Ament-Velasquez S.L."/>
            <person name="Kruys A."/>
            <person name="Hutchinson M.I."/>
            <person name="Powell A.J."/>
            <person name="Barry K."/>
            <person name="Miller A.N."/>
            <person name="Grigoriev I.V."/>
            <person name="Debuchy R."/>
            <person name="Gladieux P."/>
            <person name="Hiltunen Thoren M."/>
            <person name="Johannesson H."/>
        </authorList>
    </citation>
    <scope>NUCLEOTIDE SEQUENCE</scope>
    <source>
        <strain evidence="3">PSN309</strain>
    </source>
</reference>
<name>A0AAN6WR53_9PEZI</name>
<reference evidence="3" key="2">
    <citation type="submission" date="2023-05" db="EMBL/GenBank/DDBJ databases">
        <authorList>
            <consortium name="Lawrence Berkeley National Laboratory"/>
            <person name="Steindorff A."/>
            <person name="Hensen N."/>
            <person name="Bonometti L."/>
            <person name="Westerberg I."/>
            <person name="Brannstrom I.O."/>
            <person name="Guillou S."/>
            <person name="Cros-Aarteil S."/>
            <person name="Calhoun S."/>
            <person name="Haridas S."/>
            <person name="Kuo A."/>
            <person name="Mondo S."/>
            <person name="Pangilinan J."/>
            <person name="Riley R."/>
            <person name="Labutti K."/>
            <person name="Andreopoulos B."/>
            <person name="Lipzen A."/>
            <person name="Chen C."/>
            <person name="Yanf M."/>
            <person name="Daum C."/>
            <person name="Ng V."/>
            <person name="Clum A."/>
            <person name="Ohm R."/>
            <person name="Martin F."/>
            <person name="Silar P."/>
            <person name="Natvig D."/>
            <person name="Lalanne C."/>
            <person name="Gautier V."/>
            <person name="Ament-Velasquez S.L."/>
            <person name="Kruys A."/>
            <person name="Hutchinson M.I."/>
            <person name="Powell A.J."/>
            <person name="Barry K."/>
            <person name="Miller A.N."/>
            <person name="Grigoriev I.V."/>
            <person name="Debuchy R."/>
            <person name="Gladieux P."/>
            <person name="Thoren M.H."/>
            <person name="Johannesson H."/>
        </authorList>
    </citation>
    <scope>NUCLEOTIDE SEQUENCE</scope>
    <source>
        <strain evidence="3">PSN309</strain>
    </source>
</reference>
<comment type="caution">
    <text evidence="3">The sequence shown here is derived from an EMBL/GenBank/DDBJ whole genome shotgun (WGS) entry which is preliminary data.</text>
</comment>
<keyword evidence="2" id="KW-1133">Transmembrane helix</keyword>
<keyword evidence="2" id="KW-0472">Membrane</keyword>
<dbReference type="AlphaFoldDB" id="A0AAN6WR53"/>
<dbReference type="EMBL" id="MU864415">
    <property type="protein sequence ID" value="KAK4186783.1"/>
    <property type="molecule type" value="Genomic_DNA"/>
</dbReference>
<evidence type="ECO:0000256" key="1">
    <source>
        <dbReference type="SAM" id="MobiDB-lite"/>
    </source>
</evidence>
<proteinExistence type="predicted"/>
<protein>
    <submittedName>
        <fullName evidence="3">Uncharacterized protein</fullName>
    </submittedName>
</protein>
<evidence type="ECO:0000256" key="2">
    <source>
        <dbReference type="SAM" id="Phobius"/>
    </source>
</evidence>
<feature type="transmembrane region" description="Helical" evidence="2">
    <location>
        <begin position="536"/>
        <end position="558"/>
    </location>
</feature>
<keyword evidence="4" id="KW-1185">Reference proteome</keyword>
<gene>
    <name evidence="3" type="ORF">QBC35DRAFT_254523</name>
</gene>
<feature type="compositionally biased region" description="Low complexity" evidence="1">
    <location>
        <begin position="24"/>
        <end position="34"/>
    </location>
</feature>
<feature type="transmembrane region" description="Helical" evidence="2">
    <location>
        <begin position="592"/>
        <end position="616"/>
    </location>
</feature>
<organism evidence="3 4">
    <name type="scientific">Podospora australis</name>
    <dbReference type="NCBI Taxonomy" id="1536484"/>
    <lineage>
        <taxon>Eukaryota</taxon>
        <taxon>Fungi</taxon>
        <taxon>Dikarya</taxon>
        <taxon>Ascomycota</taxon>
        <taxon>Pezizomycotina</taxon>
        <taxon>Sordariomycetes</taxon>
        <taxon>Sordariomycetidae</taxon>
        <taxon>Sordariales</taxon>
        <taxon>Podosporaceae</taxon>
        <taxon>Podospora</taxon>
    </lineage>
</organism>
<feature type="region of interest" description="Disordered" evidence="1">
    <location>
        <begin position="1"/>
        <end position="41"/>
    </location>
</feature>
<evidence type="ECO:0000313" key="3">
    <source>
        <dbReference type="EMBL" id="KAK4186783.1"/>
    </source>
</evidence>
<keyword evidence="2" id="KW-0812">Transmembrane</keyword>